<dbReference type="HAMAP" id="MF_00658">
    <property type="entry name" value="23SrRNA_methyltr_H"/>
    <property type="match status" value="1"/>
</dbReference>
<protein>
    <submittedName>
        <fullName evidence="5">Uncharacterized protein</fullName>
    </submittedName>
</protein>
<accession>A0ABP0TIT2</accession>
<evidence type="ECO:0000313" key="6">
    <source>
        <dbReference type="Proteomes" id="UP001497512"/>
    </source>
</evidence>
<evidence type="ECO:0000256" key="4">
    <source>
        <dbReference type="ARBA" id="ARBA00038303"/>
    </source>
</evidence>
<reference evidence="5" key="1">
    <citation type="submission" date="2024-02" db="EMBL/GenBank/DDBJ databases">
        <authorList>
            <consortium name="ELIXIR-Norway"/>
            <consortium name="Elixir Norway"/>
        </authorList>
    </citation>
    <scope>NUCLEOTIDE SEQUENCE</scope>
</reference>
<evidence type="ECO:0000256" key="2">
    <source>
        <dbReference type="ARBA" id="ARBA00022679"/>
    </source>
</evidence>
<evidence type="ECO:0000256" key="3">
    <source>
        <dbReference type="ARBA" id="ARBA00022691"/>
    </source>
</evidence>
<keyword evidence="1" id="KW-0489">Methyltransferase</keyword>
<keyword evidence="3" id="KW-0949">S-adenosyl-L-methionine</keyword>
<sequence>MEASHYGQIVVSSSSCTSIMIRAASSGKVGVQEEAIRTRLPRSTRALPMRVITVGKARSIGVQNIALEYTKKIQHYCRFEDVQVRSNPKNTRDVRTQISSEGEYVMRLISAKEWLVLLDEHGKEVTSEQFADLMADASDTGASALVFCIGGPFGHGPQLHARANITVKLSSMVLNHQLAFLVLLEQIYRGWTILRGENYHH</sequence>
<dbReference type="Gene3D" id="3.40.1280.10">
    <property type="match status" value="1"/>
</dbReference>
<dbReference type="PANTHER" id="PTHR33603">
    <property type="entry name" value="METHYLTRANSFERASE"/>
    <property type="match status" value="1"/>
</dbReference>
<dbReference type="Proteomes" id="UP001497512">
    <property type="component" value="Chromosome 11"/>
</dbReference>
<gene>
    <name evidence="5" type="ORF">CSSPTR1EN2_LOCUS4089</name>
</gene>
<evidence type="ECO:0000313" key="5">
    <source>
        <dbReference type="EMBL" id="CAK9197668.1"/>
    </source>
</evidence>
<keyword evidence="6" id="KW-1185">Reference proteome</keyword>
<organism evidence="5 6">
    <name type="scientific">Sphagnum troendelagicum</name>
    <dbReference type="NCBI Taxonomy" id="128251"/>
    <lineage>
        <taxon>Eukaryota</taxon>
        <taxon>Viridiplantae</taxon>
        <taxon>Streptophyta</taxon>
        <taxon>Embryophyta</taxon>
        <taxon>Bryophyta</taxon>
        <taxon>Sphagnophytina</taxon>
        <taxon>Sphagnopsida</taxon>
        <taxon>Sphagnales</taxon>
        <taxon>Sphagnaceae</taxon>
        <taxon>Sphagnum</taxon>
    </lineage>
</organism>
<name>A0ABP0TIT2_9BRYO</name>
<dbReference type="EMBL" id="OZ019903">
    <property type="protein sequence ID" value="CAK9197668.1"/>
    <property type="molecule type" value="Genomic_DNA"/>
</dbReference>
<dbReference type="SUPFAM" id="SSF75217">
    <property type="entry name" value="alpha/beta knot"/>
    <property type="match status" value="1"/>
</dbReference>
<comment type="similarity">
    <text evidence="4">Belongs to the RNA methyltransferase RlmH family.</text>
</comment>
<dbReference type="PANTHER" id="PTHR33603:SF1">
    <property type="entry name" value="RIBOSOMAL RNA LARGE SUBUNIT METHYLTRANSFERASE H"/>
    <property type="match status" value="1"/>
</dbReference>
<proteinExistence type="inferred from homology"/>
<dbReference type="InterPro" id="IPR003742">
    <property type="entry name" value="RlmH-like"/>
</dbReference>
<dbReference type="InterPro" id="IPR029028">
    <property type="entry name" value="Alpha/beta_knot_MTases"/>
</dbReference>
<dbReference type="CDD" id="cd18081">
    <property type="entry name" value="RlmH-like"/>
    <property type="match status" value="1"/>
</dbReference>
<dbReference type="Pfam" id="PF02590">
    <property type="entry name" value="SPOUT_MTase"/>
    <property type="match status" value="1"/>
</dbReference>
<dbReference type="InterPro" id="IPR029026">
    <property type="entry name" value="tRNA_m1G_MTases_N"/>
</dbReference>
<evidence type="ECO:0000256" key="1">
    <source>
        <dbReference type="ARBA" id="ARBA00022603"/>
    </source>
</evidence>
<keyword evidence="2" id="KW-0808">Transferase</keyword>